<organism evidence="3 4">
    <name type="scientific">Clostridium perfringens</name>
    <dbReference type="NCBI Taxonomy" id="1502"/>
    <lineage>
        <taxon>Bacteria</taxon>
        <taxon>Bacillati</taxon>
        <taxon>Bacillota</taxon>
        <taxon>Clostridia</taxon>
        <taxon>Eubacteriales</taxon>
        <taxon>Clostridiaceae</taxon>
        <taxon>Clostridium</taxon>
    </lineage>
</organism>
<evidence type="ECO:0000313" key="4">
    <source>
        <dbReference type="Proteomes" id="UP000668358"/>
    </source>
</evidence>
<dbReference type="InterPro" id="IPR032179">
    <property type="entry name" value="Cry22Aa_Ig-like"/>
</dbReference>
<dbReference type="Pfam" id="PF00754">
    <property type="entry name" value="F5_F8_type_C"/>
    <property type="match status" value="3"/>
</dbReference>
<dbReference type="RefSeq" id="WP_208336824.1">
    <property type="nucleotide sequence ID" value="NZ_JAENRD010000013.1"/>
</dbReference>
<keyword evidence="1" id="KW-0326">Glycosidase</keyword>
<dbReference type="Gene3D" id="2.60.120.260">
    <property type="entry name" value="Galactose-binding domain-like"/>
    <property type="match status" value="3"/>
</dbReference>
<sequence>MNKKKISAILVASLTINTIVPNLSVLAKTTNINKIIQDSQKTQEINKVEVSKFETYYSKYKESYDKKFKMDNSNIESITSTGGNLRANVGTANIIDGNLDTYWETGKHTSDSFKNELIFTLKEETVLNRIAYRSAWNTVGFAEDFEIWASDTAEGDDFNLIASATTSKATDVIEIKFNPTNFKRVKFVFKNTGTATASEMMFYKEDVAQDKLNSLFTDDTLTKVSEEFNSIQALNELEESVKEHPLYEKFKQSIEDAKVIVENKKIKASKANMRKASYVENKEYNNLYRMSYDNIKSISNNGGHYWKQVIENAIDGDLNSYWETSKGNNDAFNNEVEVTFNEPVKLNRIVYAPRQSDLKGFAEEVEIYASMTSQGDTYQLVATGTYNATSGFVEAKFDETEFKRVKFVFKSSTQNWASLSEIMFYKSDEVWNSVDELFTDRTMSVVSDKFNTLDKINELEEAAKKHPLYEEEFKEIINDAKVVVENKKIEASKANMRKASYVENEEYNNLYRMSYDNIKSISNNGGHYWKQVIENAIDGDLNSYWETSKGNNDAFNNEVEVTFNEPVKLNRIVYAPRQSDLKGFAEEVEIYASMTSQGDTYQLVATGTYNATSGFVEAKFDETEFKRVKFVFKSSTQNWASLSEIMFYKSDEVWNSVDELFTDRTMSVVSDKFNTLDKINELEEAAKKHPLYKEEFKVTIDLAKEIVNNPRQEDVIELEMRGNSVQEANYRKMWGFQDWQVTGLSALAGDKITVYVDVEEGEPTPTLLYRQTMTQHGGAKTFQLQNGKNEIVIPELDKTSNGISEGTIQGGELFFTNYNSDSQTRAPKIRIEGAKEYPVFVLGESDEDKVIKELEAYVEKIEKEPETTPDIFAVSSNKSLSLTQATYALEWYKNNNKTPKYTAESWDKIVENAMDFWGYDNSSELNSDFNFRIMPMVKNLTGGAFMNAHSGVIGIRPGNQNCIVGADMGWGTMHELGHNFDTSGRTIAEVTNNIMPLYFESLNRTQTRITDQNIWENNTYPKVGLDDYSNNKLYNTSDSTHLAQLAPLWQLYLYDNTFYGKFEQQFRANNYGNKTREDIYKSWVVAASNAMQLDLTEFFARHGIRINDEVAQEISSKYEKPDKKIYYLNDLAINYEGNGFTENAQVDIKTTNSDGKVKLVFSINEEDKDNLLGYEIRKDGKYIGFTSKDSFVDTSSNLEDDAVYTVTPYDIKLNTLNAIEVDALQPYISSNPIVTLGLGEEFNPEEFVIANDIKGNSIIDSVEVKSDVDTSKVGEYEVVYSVRDSKGVEYTATSKVNVVSRNTSISNLTPVKGTVGWGKVRKNTSISGGTLGLLREGNIINYSEGLGVHSNSEYVYNLEGKDYDYFESYIGVDKAVVGNTSASVIFKIYVDGEEKFNSGIVNGTTDQQYVKVDIKDAKELKLIVTDADNGNKQDHANWADAKLVTLSSKPEILGEDLAYPIGTKINLMEGITANDIEDGDLTSQVEIKSSDFVEGKSGVFTIVYTVTDSDGLTSEFSRFIAVTEEEVQLSSLNWESATIGSGSVRKNRSVSNNAIRLLDENKNVETFDTGIGTHSYSEIVYNSDGYDIFDTWVGVDQYVSTKSESSVVFKVYVDGELKAQTDVMKSDTPKERLVVDIRNSNEVKLVVDVADNGNTWDHADWANARFLKIADYDTTELEAVLAKAKDIDLTLYTEETANELKEAINKGELALTSKKQSVIDESINVIEKAIERLVKKSDFSSLEEVIANNSNLNQLHYYRDAITAHNALIEEAKEILVNENSTQEDIDAIIAKINESSKNLVVRENKVELEKKLEEAKTVENNDYQEVRWQNFLYGIDYASNIYNNQDATDDEVKSALFTLDYFKSELK</sequence>
<name>A0ABD4PRY6_CLOPF</name>
<dbReference type="SMART" id="SM00776">
    <property type="entry name" value="NPCBM"/>
    <property type="match status" value="2"/>
</dbReference>
<evidence type="ECO:0000259" key="2">
    <source>
        <dbReference type="PROSITE" id="PS51723"/>
    </source>
</evidence>
<dbReference type="Pfam" id="PF13402">
    <property type="entry name" value="Peptidase_M60"/>
    <property type="match status" value="1"/>
</dbReference>
<accession>A0ABD4PRY6</accession>
<dbReference type="Pfam" id="PF16403">
    <property type="entry name" value="Bact_surface_Ig-like"/>
    <property type="match status" value="1"/>
</dbReference>
<dbReference type="Gene3D" id="3.40.390.80">
    <property type="entry name" value="Peptidase M60, enhancin-like domain 2"/>
    <property type="match status" value="1"/>
</dbReference>
<dbReference type="InterPro" id="IPR008979">
    <property type="entry name" value="Galactose-bd-like_sf"/>
</dbReference>
<evidence type="ECO:0000313" key="3">
    <source>
        <dbReference type="EMBL" id="MBO3417987.1"/>
    </source>
</evidence>
<comment type="caution">
    <text evidence="3">The sequence shown here is derived from an EMBL/GenBank/DDBJ whole genome shotgun (WGS) entry which is preliminary data.</text>
</comment>
<dbReference type="Gene3D" id="1.20.1270.90">
    <property type="entry name" value="AF1782-like"/>
    <property type="match status" value="2"/>
</dbReference>
<dbReference type="Gene3D" id="1.10.390.30">
    <property type="entry name" value="Peptidase M60, enhancin-like domain 3"/>
    <property type="match status" value="1"/>
</dbReference>
<dbReference type="InterPro" id="IPR038637">
    <property type="entry name" value="NPCBM_sf"/>
</dbReference>
<keyword evidence="1" id="KW-0378">Hydrolase</keyword>
<feature type="domain" description="Peptidase M60" evidence="2">
    <location>
        <begin position="737"/>
        <end position="1056"/>
    </location>
</feature>
<protein>
    <submittedName>
        <fullName evidence="3">NPCBM/NEW2 domain-containing protein</fullName>
    </submittedName>
</protein>
<dbReference type="Gene3D" id="2.60.120.1060">
    <property type="entry name" value="NPCBM/NEW2 domain"/>
    <property type="match status" value="2"/>
</dbReference>
<dbReference type="InterPro" id="IPR042279">
    <property type="entry name" value="Pep_M60_3"/>
</dbReference>
<dbReference type="Pfam" id="PF08305">
    <property type="entry name" value="NPCBM"/>
    <property type="match status" value="2"/>
</dbReference>
<dbReference type="SUPFAM" id="SSF49785">
    <property type="entry name" value="Galactose-binding domain-like"/>
    <property type="match status" value="5"/>
</dbReference>
<reference evidence="3 4" key="1">
    <citation type="submission" date="2020-12" db="EMBL/GenBank/DDBJ databases">
        <title>Comparative genomics of Clostridium perfringens reveals patterns of host-associated phylogenetic clades and virulence factors.</title>
        <authorList>
            <person name="Smith A.H."/>
            <person name="Geier R."/>
        </authorList>
    </citation>
    <scope>NUCLEOTIDE SEQUENCE [LARGE SCALE GENOMIC DNA]</scope>
    <source>
        <strain evidence="3 4">CHD15829P</strain>
    </source>
</reference>
<dbReference type="SMART" id="SM01276">
    <property type="entry name" value="M60-like"/>
    <property type="match status" value="1"/>
</dbReference>
<gene>
    <name evidence="3" type="ORF">JJB78_16050</name>
</gene>
<dbReference type="Gene3D" id="2.60.40.10">
    <property type="entry name" value="Immunoglobulins"/>
    <property type="match status" value="2"/>
</dbReference>
<dbReference type="GO" id="GO:0016798">
    <property type="term" value="F:hydrolase activity, acting on glycosyl bonds"/>
    <property type="evidence" value="ECO:0007669"/>
    <property type="project" value="UniProtKB-KW"/>
</dbReference>
<dbReference type="Gene3D" id="2.60.120.1250">
    <property type="entry name" value="Peptidase M60, enhancin-like domain 1"/>
    <property type="match status" value="1"/>
</dbReference>
<dbReference type="Proteomes" id="UP000668358">
    <property type="component" value="Unassembled WGS sequence"/>
</dbReference>
<dbReference type="InterPro" id="IPR013222">
    <property type="entry name" value="Glyco_hyd_98_carb-bd"/>
</dbReference>
<dbReference type="PROSITE" id="PS51723">
    <property type="entry name" value="PEPTIDASE_M60"/>
    <property type="match status" value="1"/>
</dbReference>
<dbReference type="InterPro" id="IPR000421">
    <property type="entry name" value="FA58C"/>
</dbReference>
<proteinExistence type="predicted"/>
<dbReference type="EMBL" id="JAENRE010000013">
    <property type="protein sequence ID" value="MBO3417987.1"/>
    <property type="molecule type" value="Genomic_DNA"/>
</dbReference>
<dbReference type="InterPro" id="IPR031161">
    <property type="entry name" value="Peptidase_M60_dom"/>
</dbReference>
<evidence type="ECO:0000256" key="1">
    <source>
        <dbReference type="ARBA" id="ARBA00023295"/>
    </source>
</evidence>
<dbReference type="InterPro" id="IPR013783">
    <property type="entry name" value="Ig-like_fold"/>
</dbReference>